<dbReference type="EMBL" id="BSYO01000002">
    <property type="protein sequence ID" value="GMH00576.1"/>
    <property type="molecule type" value="Genomic_DNA"/>
</dbReference>
<accession>A0AAD3RY93</accession>
<evidence type="ECO:0000313" key="1">
    <source>
        <dbReference type="EMBL" id="GMH00576.1"/>
    </source>
</evidence>
<gene>
    <name evidence="1" type="ORF">Nepgr_002415</name>
</gene>
<dbReference type="Proteomes" id="UP001279734">
    <property type="component" value="Unassembled WGS sequence"/>
</dbReference>
<comment type="caution">
    <text evidence="1">The sequence shown here is derived from an EMBL/GenBank/DDBJ whole genome shotgun (WGS) entry which is preliminary data.</text>
</comment>
<proteinExistence type="predicted"/>
<sequence>MFLLGGGGSCRDGVCWKSTKVEPLSSVASNFKSLSLKCKHPEARWSGSFGGAIKDDVDGRDQVALSDLRIQRSWWQMQIVLTACCCNQRMFYGLWWISFDLLLTIC</sequence>
<evidence type="ECO:0000313" key="2">
    <source>
        <dbReference type="Proteomes" id="UP001279734"/>
    </source>
</evidence>
<protein>
    <submittedName>
        <fullName evidence="1">Uncharacterized protein</fullName>
    </submittedName>
</protein>
<name>A0AAD3RY93_NEPGR</name>
<dbReference type="AlphaFoldDB" id="A0AAD3RY93"/>
<organism evidence="1 2">
    <name type="scientific">Nepenthes gracilis</name>
    <name type="common">Slender pitcher plant</name>
    <dbReference type="NCBI Taxonomy" id="150966"/>
    <lineage>
        <taxon>Eukaryota</taxon>
        <taxon>Viridiplantae</taxon>
        <taxon>Streptophyta</taxon>
        <taxon>Embryophyta</taxon>
        <taxon>Tracheophyta</taxon>
        <taxon>Spermatophyta</taxon>
        <taxon>Magnoliopsida</taxon>
        <taxon>eudicotyledons</taxon>
        <taxon>Gunneridae</taxon>
        <taxon>Pentapetalae</taxon>
        <taxon>Caryophyllales</taxon>
        <taxon>Nepenthaceae</taxon>
        <taxon>Nepenthes</taxon>
    </lineage>
</organism>
<keyword evidence="2" id="KW-1185">Reference proteome</keyword>
<reference evidence="1" key="1">
    <citation type="submission" date="2023-05" db="EMBL/GenBank/DDBJ databases">
        <title>Nepenthes gracilis genome sequencing.</title>
        <authorList>
            <person name="Fukushima K."/>
        </authorList>
    </citation>
    <scope>NUCLEOTIDE SEQUENCE</scope>
    <source>
        <strain evidence="1">SING2019-196</strain>
    </source>
</reference>